<sequence length="64" mass="7348">MRRLTWLTLAPRQIKKSTSWLFFRMIAQCKGVMQHPTGFKSAPASTSNSTISKLFFSMAQHKTE</sequence>
<protein>
    <submittedName>
        <fullName evidence="1">Uncharacterized protein</fullName>
    </submittedName>
</protein>
<name>A0A8J5UUZ0_9HYME</name>
<evidence type="ECO:0000313" key="1">
    <source>
        <dbReference type="EMBL" id="KAG8038160.1"/>
    </source>
</evidence>
<organism evidence="1 2">
    <name type="scientific">Cotesia typhae</name>
    <dbReference type="NCBI Taxonomy" id="2053667"/>
    <lineage>
        <taxon>Eukaryota</taxon>
        <taxon>Metazoa</taxon>
        <taxon>Ecdysozoa</taxon>
        <taxon>Arthropoda</taxon>
        <taxon>Hexapoda</taxon>
        <taxon>Insecta</taxon>
        <taxon>Pterygota</taxon>
        <taxon>Neoptera</taxon>
        <taxon>Endopterygota</taxon>
        <taxon>Hymenoptera</taxon>
        <taxon>Apocrita</taxon>
        <taxon>Ichneumonoidea</taxon>
        <taxon>Braconidae</taxon>
        <taxon>Microgastrinae</taxon>
        <taxon>Cotesia</taxon>
    </lineage>
</organism>
<proteinExistence type="predicted"/>
<comment type="caution">
    <text evidence="1">The sequence shown here is derived from an EMBL/GenBank/DDBJ whole genome shotgun (WGS) entry which is preliminary data.</text>
</comment>
<dbReference type="EMBL" id="JAAOIC020000044">
    <property type="protein sequence ID" value="KAG8038160.1"/>
    <property type="molecule type" value="Genomic_DNA"/>
</dbReference>
<reference evidence="1" key="1">
    <citation type="submission" date="2020-03" db="EMBL/GenBank/DDBJ databases">
        <authorList>
            <person name="Chebbi M.A."/>
            <person name="Drezen J.M."/>
        </authorList>
    </citation>
    <scope>NUCLEOTIDE SEQUENCE</scope>
    <source>
        <tissue evidence="1">Whole body</tissue>
    </source>
</reference>
<dbReference type="AlphaFoldDB" id="A0A8J5UUZ0"/>
<accession>A0A8J5UUZ0</accession>
<evidence type="ECO:0000313" key="2">
    <source>
        <dbReference type="Proteomes" id="UP000729913"/>
    </source>
</evidence>
<dbReference type="Proteomes" id="UP000729913">
    <property type="component" value="Unassembled WGS sequence"/>
</dbReference>
<gene>
    <name evidence="1" type="ORF">G9C98_006485</name>
</gene>
<reference evidence="1" key="2">
    <citation type="submission" date="2021-04" db="EMBL/GenBank/DDBJ databases">
        <title>Genome-wide patterns of bracovirus chromosomal integration into multiple host tissues during parasitism.</title>
        <authorList>
            <person name="Chebbi M.A.C."/>
        </authorList>
    </citation>
    <scope>NUCLEOTIDE SEQUENCE</scope>
    <source>
        <tissue evidence="1">Whole body</tissue>
    </source>
</reference>
<keyword evidence="2" id="KW-1185">Reference proteome</keyword>